<dbReference type="InterPro" id="IPR004610">
    <property type="entry name" value="RecJ"/>
</dbReference>
<dbReference type="GO" id="GO:0008409">
    <property type="term" value="F:5'-3' exonuclease activity"/>
    <property type="evidence" value="ECO:0007669"/>
    <property type="project" value="InterPro"/>
</dbReference>
<organism evidence="9 10">
    <name type="scientific">Pseudorhodoferax soli</name>
    <dbReference type="NCBI Taxonomy" id="545864"/>
    <lineage>
        <taxon>Bacteria</taxon>
        <taxon>Pseudomonadati</taxon>
        <taxon>Pseudomonadota</taxon>
        <taxon>Betaproteobacteria</taxon>
        <taxon>Burkholderiales</taxon>
        <taxon>Comamonadaceae</taxon>
    </lineage>
</organism>
<dbReference type="Pfam" id="PF17768">
    <property type="entry name" value="RecJ_OB"/>
    <property type="match status" value="1"/>
</dbReference>
<keyword evidence="5 9" id="KW-0269">Exonuclease</keyword>
<feature type="domain" description="DDH" evidence="6">
    <location>
        <begin position="75"/>
        <end position="233"/>
    </location>
</feature>
<dbReference type="FunFam" id="3.90.1640.30:FF:000001">
    <property type="entry name" value="Single-stranded-DNA-specific exonuclease RecJ"/>
    <property type="match status" value="1"/>
</dbReference>
<feature type="domain" description="RecJ OB" evidence="8">
    <location>
        <begin position="472"/>
        <end position="568"/>
    </location>
</feature>
<dbReference type="NCBIfam" id="TIGR00644">
    <property type="entry name" value="recJ"/>
    <property type="match status" value="1"/>
</dbReference>
<keyword evidence="4" id="KW-0378">Hydrolase</keyword>
<dbReference type="EMBL" id="QPJK01000001">
    <property type="protein sequence ID" value="RCW75610.1"/>
    <property type="molecule type" value="Genomic_DNA"/>
</dbReference>
<name>A0A368Y5P3_9BURK</name>
<evidence type="ECO:0000259" key="7">
    <source>
        <dbReference type="Pfam" id="PF02272"/>
    </source>
</evidence>
<reference evidence="9 10" key="1">
    <citation type="submission" date="2018-07" db="EMBL/GenBank/DDBJ databases">
        <title>Genomic Encyclopedia of Type Strains, Phase IV (KMG-IV): sequencing the most valuable type-strain genomes for metagenomic binning, comparative biology and taxonomic classification.</title>
        <authorList>
            <person name="Goeker M."/>
        </authorList>
    </citation>
    <scope>NUCLEOTIDE SEQUENCE [LARGE SCALE GENOMIC DNA]</scope>
    <source>
        <strain evidence="9 10">DSM 21634</strain>
    </source>
</reference>
<evidence type="ECO:0000313" key="10">
    <source>
        <dbReference type="Proteomes" id="UP000252884"/>
    </source>
</evidence>
<proteinExistence type="inferred from homology"/>
<accession>A0A368Y5P3</accession>
<dbReference type="Proteomes" id="UP000252884">
    <property type="component" value="Unassembled WGS sequence"/>
</dbReference>
<dbReference type="OrthoDB" id="9809852at2"/>
<dbReference type="GO" id="GO:0006281">
    <property type="term" value="P:DNA repair"/>
    <property type="evidence" value="ECO:0007669"/>
    <property type="project" value="InterPro"/>
</dbReference>
<dbReference type="RefSeq" id="WP_114465110.1">
    <property type="nucleotide sequence ID" value="NZ_QPJK01000001.1"/>
</dbReference>
<dbReference type="GO" id="GO:0003676">
    <property type="term" value="F:nucleic acid binding"/>
    <property type="evidence" value="ECO:0007669"/>
    <property type="project" value="InterPro"/>
</dbReference>
<comment type="caution">
    <text evidence="9">The sequence shown here is derived from an EMBL/GenBank/DDBJ whole genome shotgun (WGS) entry which is preliminary data.</text>
</comment>
<feature type="domain" description="DHHA1" evidence="7">
    <location>
        <begin position="362"/>
        <end position="452"/>
    </location>
</feature>
<evidence type="ECO:0000259" key="8">
    <source>
        <dbReference type="Pfam" id="PF17768"/>
    </source>
</evidence>
<evidence type="ECO:0000256" key="2">
    <source>
        <dbReference type="ARBA" id="ARBA00019841"/>
    </source>
</evidence>
<dbReference type="Gene3D" id="3.10.310.30">
    <property type="match status" value="1"/>
</dbReference>
<dbReference type="GO" id="GO:0006310">
    <property type="term" value="P:DNA recombination"/>
    <property type="evidence" value="ECO:0007669"/>
    <property type="project" value="InterPro"/>
</dbReference>
<dbReference type="PANTHER" id="PTHR30255">
    <property type="entry name" value="SINGLE-STRANDED-DNA-SPECIFIC EXONUCLEASE RECJ"/>
    <property type="match status" value="1"/>
</dbReference>
<dbReference type="Pfam" id="PF01368">
    <property type="entry name" value="DHH"/>
    <property type="match status" value="1"/>
</dbReference>
<evidence type="ECO:0000256" key="1">
    <source>
        <dbReference type="ARBA" id="ARBA00005915"/>
    </source>
</evidence>
<evidence type="ECO:0000256" key="5">
    <source>
        <dbReference type="ARBA" id="ARBA00022839"/>
    </source>
</evidence>
<dbReference type="SUPFAM" id="SSF64182">
    <property type="entry name" value="DHH phosphoesterases"/>
    <property type="match status" value="1"/>
</dbReference>
<dbReference type="PANTHER" id="PTHR30255:SF2">
    <property type="entry name" value="SINGLE-STRANDED-DNA-SPECIFIC EXONUCLEASE RECJ"/>
    <property type="match status" value="1"/>
</dbReference>
<dbReference type="InterPro" id="IPR041122">
    <property type="entry name" value="RecJ_OB"/>
</dbReference>
<keyword evidence="10" id="KW-1185">Reference proteome</keyword>
<evidence type="ECO:0000313" key="9">
    <source>
        <dbReference type="EMBL" id="RCW75610.1"/>
    </source>
</evidence>
<dbReference type="InterPro" id="IPR003156">
    <property type="entry name" value="DHHA1_dom"/>
</dbReference>
<dbReference type="AlphaFoldDB" id="A0A368Y5P3"/>
<dbReference type="InterPro" id="IPR038763">
    <property type="entry name" value="DHH_sf"/>
</dbReference>
<protein>
    <recommendedName>
        <fullName evidence="2">Single-stranded-DNA-specific exonuclease RecJ</fullName>
    </recommendedName>
</protein>
<dbReference type="Pfam" id="PF02272">
    <property type="entry name" value="DHHA1"/>
    <property type="match status" value="1"/>
</dbReference>
<evidence type="ECO:0000259" key="6">
    <source>
        <dbReference type="Pfam" id="PF01368"/>
    </source>
</evidence>
<evidence type="ECO:0000256" key="3">
    <source>
        <dbReference type="ARBA" id="ARBA00022722"/>
    </source>
</evidence>
<sequence length="572" mass="61580">MKIRTRDVPPRAAWALEQAGVHPLLARLFAARGVLAFDELDDGLARLLPPTGPQGLLGADAAARLLADAIARDARICIVADYDCDGATACAVAVRGLRLLGARHVDYLVPDRVVDGYGLTAPIAERVHARGADLLVTVDNGIASIEGVAHARALGLAVLVTDHHLPAPALPAADVIVNPNQPACGFTSKCMAGVGVMFYVLLALRAELRTRGAYGERPQPKLDALLPLVALGTVADVVKLDANNRRLVAQGLRRIRAGQMPAGLAALFDAAGRKSSQATGFDFGFALGPRINAAGRLADMTLGIECLLTDDAARANELARTLDAINRERRSIETDMREQAELVAESLFAEGEEPPPAISVYDPAFHEGVVGIVASRLKDRLHRPCFVFAASRAPGHEGEIKGSGRSIAGFHLRDALDLLAKRHPGVLLRFGGHAMAAGCTVAAERWPEFDAGLRTIAREWLDEAALTRRLDTDGPLAPEYRRADMVDTLHREVWGQGFAAPTFSEEVEIVSQRLVGERHLALKLRHQGQPVDGIWFGRVEPLPNRAVLAFRLDADEWQGQRRVRFLVEGMAG</sequence>
<keyword evidence="3" id="KW-0540">Nuclease</keyword>
<dbReference type="Gene3D" id="3.90.1640.30">
    <property type="match status" value="1"/>
</dbReference>
<evidence type="ECO:0000256" key="4">
    <source>
        <dbReference type="ARBA" id="ARBA00022801"/>
    </source>
</evidence>
<gene>
    <name evidence="9" type="ORF">DES41_101204</name>
</gene>
<dbReference type="InterPro" id="IPR051673">
    <property type="entry name" value="SSDNA_exonuclease_RecJ"/>
</dbReference>
<dbReference type="InterPro" id="IPR001667">
    <property type="entry name" value="DDH_dom"/>
</dbReference>
<comment type="similarity">
    <text evidence="1">Belongs to the RecJ family.</text>
</comment>